<comment type="similarity">
    <text evidence="2">Belongs to the TonB family.</text>
</comment>
<dbReference type="InterPro" id="IPR006260">
    <property type="entry name" value="TonB/TolA_C"/>
</dbReference>
<gene>
    <name evidence="12" type="ORF">YP76_10205</name>
</gene>
<dbReference type="InterPro" id="IPR037682">
    <property type="entry name" value="TonB_C"/>
</dbReference>
<evidence type="ECO:0000256" key="7">
    <source>
        <dbReference type="ARBA" id="ARBA00022927"/>
    </source>
</evidence>
<evidence type="ECO:0000256" key="3">
    <source>
        <dbReference type="ARBA" id="ARBA00022448"/>
    </source>
</evidence>
<dbReference type="GO" id="GO:0015031">
    <property type="term" value="P:protein transport"/>
    <property type="evidence" value="ECO:0007669"/>
    <property type="project" value="UniProtKB-KW"/>
</dbReference>
<organism evidence="12 13">
    <name type="scientific">Sphingobium chungbukense</name>
    <dbReference type="NCBI Taxonomy" id="56193"/>
    <lineage>
        <taxon>Bacteria</taxon>
        <taxon>Pseudomonadati</taxon>
        <taxon>Pseudomonadota</taxon>
        <taxon>Alphaproteobacteria</taxon>
        <taxon>Sphingomonadales</taxon>
        <taxon>Sphingomonadaceae</taxon>
        <taxon>Sphingobium</taxon>
    </lineage>
</organism>
<dbReference type="PROSITE" id="PS52015">
    <property type="entry name" value="TONB_CTD"/>
    <property type="match status" value="1"/>
</dbReference>
<keyword evidence="9 10" id="KW-0472">Membrane</keyword>
<accession>A0A0M3AU55</accession>
<name>A0A0M3AU55_9SPHN</name>
<dbReference type="PATRIC" id="fig|56193.3.peg.2117"/>
<evidence type="ECO:0000256" key="6">
    <source>
        <dbReference type="ARBA" id="ARBA00022692"/>
    </source>
</evidence>
<dbReference type="STRING" id="56193.YP76_10205"/>
<dbReference type="InterPro" id="IPR051045">
    <property type="entry name" value="TonB-dependent_transducer"/>
</dbReference>
<evidence type="ECO:0000256" key="1">
    <source>
        <dbReference type="ARBA" id="ARBA00004383"/>
    </source>
</evidence>
<dbReference type="SUPFAM" id="SSF74653">
    <property type="entry name" value="TolA/TonB C-terminal domain"/>
    <property type="match status" value="1"/>
</dbReference>
<keyword evidence="4" id="KW-1003">Cell membrane</keyword>
<dbReference type="Pfam" id="PF03544">
    <property type="entry name" value="TonB_C"/>
    <property type="match status" value="1"/>
</dbReference>
<evidence type="ECO:0000259" key="11">
    <source>
        <dbReference type="PROSITE" id="PS52015"/>
    </source>
</evidence>
<comment type="caution">
    <text evidence="12">The sequence shown here is derived from an EMBL/GenBank/DDBJ whole genome shotgun (WGS) entry which is preliminary data.</text>
</comment>
<evidence type="ECO:0000256" key="10">
    <source>
        <dbReference type="SAM" id="Phobius"/>
    </source>
</evidence>
<feature type="domain" description="TonB C-terminal" evidence="11">
    <location>
        <begin position="143"/>
        <end position="235"/>
    </location>
</feature>
<evidence type="ECO:0000256" key="2">
    <source>
        <dbReference type="ARBA" id="ARBA00006555"/>
    </source>
</evidence>
<dbReference type="AlphaFoldDB" id="A0A0M3AU55"/>
<keyword evidence="6 10" id="KW-0812">Transmembrane</keyword>
<protein>
    <submittedName>
        <fullName evidence="12">Energy transducer TonB</fullName>
    </submittedName>
</protein>
<dbReference type="NCBIfam" id="TIGR01352">
    <property type="entry name" value="tonB_Cterm"/>
    <property type="match status" value="1"/>
</dbReference>
<evidence type="ECO:0000313" key="12">
    <source>
        <dbReference type="EMBL" id="KKW92471.1"/>
    </source>
</evidence>
<keyword evidence="8 10" id="KW-1133">Transmembrane helix</keyword>
<dbReference type="GO" id="GO:0031992">
    <property type="term" value="F:energy transducer activity"/>
    <property type="evidence" value="ECO:0007669"/>
    <property type="project" value="TreeGrafter"/>
</dbReference>
<keyword evidence="13" id="KW-1185">Reference proteome</keyword>
<dbReference type="PANTHER" id="PTHR33446">
    <property type="entry name" value="PROTEIN TONB-RELATED"/>
    <property type="match status" value="1"/>
</dbReference>
<comment type="subcellular location">
    <subcellularLocation>
        <location evidence="1">Cell inner membrane</location>
        <topology evidence="1">Single-pass membrane protein</topology>
        <orientation evidence="1">Periplasmic side</orientation>
    </subcellularLocation>
</comment>
<proteinExistence type="inferred from homology"/>
<dbReference type="EMBL" id="LBIC01000004">
    <property type="protein sequence ID" value="KKW92471.1"/>
    <property type="molecule type" value="Genomic_DNA"/>
</dbReference>
<dbReference type="GO" id="GO:0098797">
    <property type="term" value="C:plasma membrane protein complex"/>
    <property type="evidence" value="ECO:0007669"/>
    <property type="project" value="TreeGrafter"/>
</dbReference>
<dbReference type="Gene3D" id="3.30.1150.10">
    <property type="match status" value="1"/>
</dbReference>
<evidence type="ECO:0000256" key="5">
    <source>
        <dbReference type="ARBA" id="ARBA00022519"/>
    </source>
</evidence>
<feature type="transmembrane region" description="Helical" evidence="10">
    <location>
        <begin position="32"/>
        <end position="52"/>
    </location>
</feature>
<dbReference type="Proteomes" id="UP000033874">
    <property type="component" value="Unassembled WGS sequence"/>
</dbReference>
<sequence length="235" mass="24903">MVPSPAAPAPVSPYLVPQSDLPVSRYGVRRTVHVPAVMLIILVHAALITVLVQARQHVPRFKEVRLSVVNLSPPPPPPAAEAPPPPSRPAIVAPPPLVPVPVPPTPAVATTPDPVSVPSASPVAVPVPVAATATAVVPNIVQGGDIGTQMVAGKPPRYPIESRRKREQGMVILDLTLGIDGAVESMTVTQSSGFPRLDNAARDAVRGWRWKPMIRDGQAVRVRGIVEIPFVLRRE</sequence>
<keyword evidence="5" id="KW-0997">Cell inner membrane</keyword>
<keyword evidence="7" id="KW-0653">Protein transport</keyword>
<dbReference type="GO" id="GO:0055085">
    <property type="term" value="P:transmembrane transport"/>
    <property type="evidence" value="ECO:0007669"/>
    <property type="project" value="InterPro"/>
</dbReference>
<evidence type="ECO:0000313" key="13">
    <source>
        <dbReference type="Proteomes" id="UP000033874"/>
    </source>
</evidence>
<evidence type="ECO:0000256" key="8">
    <source>
        <dbReference type="ARBA" id="ARBA00022989"/>
    </source>
</evidence>
<evidence type="ECO:0000256" key="4">
    <source>
        <dbReference type="ARBA" id="ARBA00022475"/>
    </source>
</evidence>
<evidence type="ECO:0000256" key="9">
    <source>
        <dbReference type="ARBA" id="ARBA00023136"/>
    </source>
</evidence>
<dbReference type="PANTHER" id="PTHR33446:SF2">
    <property type="entry name" value="PROTEIN TONB"/>
    <property type="match status" value="1"/>
</dbReference>
<keyword evidence="3" id="KW-0813">Transport</keyword>
<reference evidence="12 13" key="1">
    <citation type="submission" date="2015-04" db="EMBL/GenBank/DDBJ databases">
        <title>Genome sequence of aromatic hydrocarbons-degrading Sphingobium chungbukense DJ77.</title>
        <authorList>
            <person name="Kim Y.-C."/>
            <person name="Chae J.-C."/>
        </authorList>
    </citation>
    <scope>NUCLEOTIDE SEQUENCE [LARGE SCALE GENOMIC DNA]</scope>
    <source>
        <strain evidence="12 13">DJ77</strain>
    </source>
</reference>